<feature type="transmembrane region" description="Helical" evidence="11">
    <location>
        <begin position="1278"/>
        <end position="1298"/>
    </location>
</feature>
<keyword evidence="8 11" id="KW-1133">Transmembrane helix</keyword>
<name>A0AAV1U507_9STRA</name>
<evidence type="ECO:0000259" key="12">
    <source>
        <dbReference type="PROSITE" id="PS50893"/>
    </source>
</evidence>
<evidence type="ECO:0000256" key="6">
    <source>
        <dbReference type="ARBA" id="ARBA00022741"/>
    </source>
</evidence>
<dbReference type="GO" id="GO:0016887">
    <property type="term" value="F:ATP hydrolysis activity"/>
    <property type="evidence" value="ECO:0007669"/>
    <property type="project" value="InterPro"/>
</dbReference>
<feature type="domain" description="ABC transporter" evidence="12">
    <location>
        <begin position="680"/>
        <end position="913"/>
    </location>
</feature>
<dbReference type="CDD" id="cd03263">
    <property type="entry name" value="ABC_subfamily_A"/>
    <property type="match status" value="2"/>
</dbReference>
<evidence type="ECO:0000313" key="13">
    <source>
        <dbReference type="EMBL" id="CAK7929779.1"/>
    </source>
</evidence>
<dbReference type="EMBL" id="CAKLBY020000153">
    <property type="protein sequence ID" value="CAK7929779.1"/>
    <property type="molecule type" value="Genomic_DNA"/>
</dbReference>
<feature type="compositionally biased region" description="Basic and acidic residues" evidence="10">
    <location>
        <begin position="109"/>
        <end position="124"/>
    </location>
</feature>
<dbReference type="GO" id="GO:0005524">
    <property type="term" value="F:ATP binding"/>
    <property type="evidence" value="ECO:0007669"/>
    <property type="project" value="UniProtKB-KW"/>
</dbReference>
<dbReference type="InterPro" id="IPR026082">
    <property type="entry name" value="ABCA"/>
</dbReference>
<reference evidence="13" key="1">
    <citation type="submission" date="2024-01" db="EMBL/GenBank/DDBJ databases">
        <authorList>
            <person name="Webb A."/>
        </authorList>
    </citation>
    <scope>NUCLEOTIDE SEQUENCE</scope>
    <source>
        <strain evidence="13">Pm1</strain>
    </source>
</reference>
<comment type="caution">
    <text evidence="13">The sequence shown here is derived from an EMBL/GenBank/DDBJ whole genome shotgun (WGS) entry which is preliminary data.</text>
</comment>
<feature type="transmembrane region" description="Helical" evidence="11">
    <location>
        <begin position="1333"/>
        <end position="1350"/>
    </location>
</feature>
<keyword evidence="6" id="KW-0547">Nucleotide-binding</keyword>
<feature type="transmembrane region" description="Helical" evidence="11">
    <location>
        <begin position="1492"/>
        <end position="1514"/>
    </location>
</feature>
<feature type="transmembrane region" description="Helical" evidence="11">
    <location>
        <begin position="31"/>
        <end position="51"/>
    </location>
</feature>
<feature type="compositionally biased region" description="Low complexity" evidence="10">
    <location>
        <begin position="73"/>
        <end position="90"/>
    </location>
</feature>
<dbReference type="GO" id="GO:0140359">
    <property type="term" value="F:ABC-type transporter activity"/>
    <property type="evidence" value="ECO:0007669"/>
    <property type="project" value="InterPro"/>
</dbReference>
<evidence type="ECO:0000256" key="5">
    <source>
        <dbReference type="ARBA" id="ARBA00022737"/>
    </source>
</evidence>
<protein>
    <recommendedName>
        <fullName evidence="12">ABC transporter domain-containing protein</fullName>
    </recommendedName>
</protein>
<feature type="transmembrane region" description="Helical" evidence="11">
    <location>
        <begin position="479"/>
        <end position="500"/>
    </location>
</feature>
<evidence type="ECO:0000256" key="7">
    <source>
        <dbReference type="ARBA" id="ARBA00022840"/>
    </source>
</evidence>
<dbReference type="Pfam" id="PF00005">
    <property type="entry name" value="ABC_tran"/>
    <property type="match status" value="2"/>
</dbReference>
<proteinExistence type="inferred from homology"/>
<gene>
    <name evidence="13" type="ORF">PM001_LOCUS14929</name>
</gene>
<feature type="transmembrane region" description="Helical" evidence="11">
    <location>
        <begin position="512"/>
        <end position="530"/>
    </location>
</feature>
<comment type="subcellular location">
    <subcellularLocation>
        <location evidence="1">Membrane</location>
        <topology evidence="1">Multi-pass membrane protein</topology>
    </subcellularLocation>
</comment>
<dbReference type="InterPro" id="IPR017871">
    <property type="entry name" value="ABC_transporter-like_CS"/>
</dbReference>
<keyword evidence="9 11" id="KW-0472">Membrane</keyword>
<evidence type="ECO:0000256" key="2">
    <source>
        <dbReference type="ARBA" id="ARBA00008869"/>
    </source>
</evidence>
<dbReference type="PANTHER" id="PTHR19229:SF36">
    <property type="entry name" value="ATP-BINDING CASSETTE SUB-FAMILY A MEMBER 2"/>
    <property type="match status" value="1"/>
</dbReference>
<evidence type="ECO:0000256" key="9">
    <source>
        <dbReference type="ARBA" id="ARBA00023136"/>
    </source>
</evidence>
<dbReference type="Gene3D" id="3.40.50.300">
    <property type="entry name" value="P-loop containing nucleotide triphosphate hydrolases"/>
    <property type="match status" value="2"/>
</dbReference>
<organism evidence="13 14">
    <name type="scientific">Peronospora matthiolae</name>
    <dbReference type="NCBI Taxonomy" id="2874970"/>
    <lineage>
        <taxon>Eukaryota</taxon>
        <taxon>Sar</taxon>
        <taxon>Stramenopiles</taxon>
        <taxon>Oomycota</taxon>
        <taxon>Peronosporomycetes</taxon>
        <taxon>Peronosporales</taxon>
        <taxon>Peronosporaceae</taxon>
        <taxon>Peronospora</taxon>
    </lineage>
</organism>
<feature type="transmembrane region" description="Helical" evidence="11">
    <location>
        <begin position="1399"/>
        <end position="1419"/>
    </location>
</feature>
<dbReference type="Pfam" id="PF12698">
    <property type="entry name" value="ABC2_membrane_3"/>
    <property type="match status" value="2"/>
</dbReference>
<accession>A0AAV1U507</accession>
<keyword evidence="3" id="KW-0813">Transport</keyword>
<dbReference type="PANTHER" id="PTHR19229">
    <property type="entry name" value="ATP-BINDING CASSETTE TRANSPORTER SUBFAMILY A ABCA"/>
    <property type="match status" value="1"/>
</dbReference>
<feature type="transmembrane region" description="Helical" evidence="11">
    <location>
        <begin position="1431"/>
        <end position="1451"/>
    </location>
</feature>
<dbReference type="Proteomes" id="UP001162060">
    <property type="component" value="Unassembled WGS sequence"/>
</dbReference>
<keyword evidence="4 11" id="KW-0812">Transmembrane</keyword>
<keyword evidence="5" id="KW-0677">Repeat</keyword>
<evidence type="ECO:0000256" key="4">
    <source>
        <dbReference type="ARBA" id="ARBA00022692"/>
    </source>
</evidence>
<evidence type="ECO:0000256" key="11">
    <source>
        <dbReference type="SAM" id="Phobius"/>
    </source>
</evidence>
<evidence type="ECO:0000313" key="14">
    <source>
        <dbReference type="Proteomes" id="UP001162060"/>
    </source>
</evidence>
<feature type="domain" description="ABC transporter" evidence="12">
    <location>
        <begin position="1577"/>
        <end position="1825"/>
    </location>
</feature>
<dbReference type="PROSITE" id="PS00211">
    <property type="entry name" value="ABC_TRANSPORTER_1"/>
    <property type="match status" value="2"/>
</dbReference>
<keyword evidence="7" id="KW-0067">ATP-binding</keyword>
<feature type="transmembrane region" description="Helical" evidence="11">
    <location>
        <begin position="1357"/>
        <end position="1379"/>
    </location>
</feature>
<evidence type="ECO:0000256" key="3">
    <source>
        <dbReference type="ARBA" id="ARBA00022448"/>
    </source>
</evidence>
<dbReference type="PROSITE" id="PS50893">
    <property type="entry name" value="ABC_TRANSPORTER_2"/>
    <property type="match status" value="2"/>
</dbReference>
<dbReference type="InterPro" id="IPR013525">
    <property type="entry name" value="ABC2_TM"/>
</dbReference>
<sequence length="2033" mass="224343">MWRSVGVLLWKNWRVKQRNSRLNRDRNGKRWLFPALVTDIVMPLGLLLLIIQKMCIYNTELAMRPGDSRGPLSSSSISSTTTAGTSTTLSSNPLLDLDGLLASIDDDADGRRRMTPLDEKKMEPTDGTPTSDVTSEPATLLLAVLPLLLARSNQSLAFLDRGDTVGFLRYLDRQYPGASELGIASYMDVSHVVPFNSTMSNDEATEVLLEYPKSSGVAIYAGLDVRKVTAREEVEESDTLELLALFSQSLLKNPSQGESETQVAKFVFNELTFNGSTMSFPFILPFQMSLNMLIRESSTSFANNEVVDIRDLSPDILCQTVNKMLNMGGLRWGAFPASSPLGRSVLACKIAVTEGKLSEEIQRFLSSLIGKVASTDGLDVLAVSTLPSRPTDTMSGALESNIVFYMAYLFMWPYVRLICDVVGEKEGQLKEYLMIMGLPATALLTSWFLLYIMASATVALIGTWLLSGVMFTATLAGEVYFFLLLMAFVSSILLFGIAITPLFNQTKTAASCAPLVFFVLSAGAFIRSLVGPDAVASSTSLALLLSVLDGISSPVVFMSTLHNILSLDAVTITCRPITWNTVATPYRLLASQCTGYLLLGWYLENVFPRTYGVQQKWYFVFQSSYWFPKNLNTQSFSDVSDDGELARLTEMGFESIDDRLDDTLREQTLSEYMQHFRPSLFVRSLSKTYPNGKVALKNVSFGVRKGEIFGLLGPNGAGKSTTLSMLSGIIPPTSGDAYVGGSISVATNPQAVRKSLSVCFQQNILYDNLTVWEHLSLVCALKNSMGIKTVPEGSWPAKLQQFGLDEKHDALSKTLSGGQKRKLSLVLALLDSSRVLLLDEPTAGMDLKARLDTWDTLKRAVTHRAVILTTHSMQEAQALCENIGIVADGKLKCCGSSLFLRNQYGVGYKLTVSHGESADQDDDRSHLRSRRQTRTGELMTVLTKYVPNATIMSDSRWETRVQLNDGEEKHLAGLFKELETMKQASTIKRYAIAATGLEDVFVKVTEGEGVYNHARDDIENDDSLGSVDPVHLKTESGKVKPKRGRQAAGTDRQLSEWESSVSKIRAMILKRAKMSSRDKKALFAQFVWPLGFLAILMGVLQNLLTSGASIETMTTLPPSAMETSFFISSAPSASDSVLDIVAQMELSSHPIVFDRNVQTEQAMLDTIASDRATTYFAGVFVSDVNWTTPGKLSSEAMVYSLYYNETVRRSLPVTLQWLSQAYCKVRVKREKAPGIENCELIVQKGVYPDDIKIGTGVSTGEDGTELDVDEAVNVVQRIMVAFYLLMTMSSMIGYYAALVVREKECGLKRLQYQHLGAANASVLYWSSNLLFDYTTYTLAVVAIYVILMTFSAALNSAIIAAWLVSMALFGLAILPAQYFTSLVFSSHATAQSYMSYASLFQIVAVSVVFALSMIPGLCGKANTIAYFLQAFPLYTFGTVVLEIVTVSWAPMRQQCLKVVDDPEGGDLLAMFGNLGTGAQSSVWDWDVSGNKWFALLMCSVIYTSLLIAVDYYHMYPTEAKHRMRLALSRGRLFFGWRPSQGRGYEEADQSAVDEECPDTNMVRVMRVSKVYNPLKKIRARGAIQTADGESGAGLVSRNGQVVALNDVSFSVKKRDCVALLGVNGSGKSTMFKILTAAISPTRGKATIDSCDVTEEPRETSMRYGYCPQGNLFYNDMSVREHLELFYRLQCRGHNDVSSEGAKLDELIRRLNLLPVERTAALHLSGGNKRRLMLALSLLSDRTSLLLLDEPSAGVDVVARRLMWRVLYEKRQSDRRICCLFTTHSMEEAEAVCANAVVLFKGKIVWCGSIPDLKQRVSRGISISVRLNSSAIWNSGQVKHYTDEIRRLLQSKPLTGARQKGLERSSLPFGDLDEAWEHCHGLLYKTRDAVSMLSRQRGKTWLAGLRARFGSDDNAPRSVSKRPAVDAEAQAAIPIIEFVQEWLVQEAFVRLESQLFTDEFTSRSGESVTAADMESACGSGNNTSGVYETSCTDTFGLADVFALMEANKQAFNVLQYSVSELSLERMFEQFTGST</sequence>
<dbReference type="GO" id="GO:0016020">
    <property type="term" value="C:membrane"/>
    <property type="evidence" value="ECO:0007669"/>
    <property type="project" value="UniProtKB-SubCell"/>
</dbReference>
<dbReference type="SMART" id="SM00382">
    <property type="entry name" value="AAA"/>
    <property type="match status" value="2"/>
</dbReference>
<dbReference type="InterPro" id="IPR027417">
    <property type="entry name" value="P-loop_NTPase"/>
</dbReference>
<dbReference type="FunFam" id="3.40.50.300:FF:000335">
    <property type="entry name" value="ATP binding cassette subfamily A member 5"/>
    <property type="match status" value="1"/>
</dbReference>
<evidence type="ECO:0000256" key="10">
    <source>
        <dbReference type="SAM" id="MobiDB-lite"/>
    </source>
</evidence>
<dbReference type="SUPFAM" id="SSF52540">
    <property type="entry name" value="P-loop containing nucleoside triphosphate hydrolases"/>
    <property type="match status" value="2"/>
</dbReference>
<evidence type="ECO:0000256" key="1">
    <source>
        <dbReference type="ARBA" id="ARBA00004141"/>
    </source>
</evidence>
<dbReference type="InterPro" id="IPR003439">
    <property type="entry name" value="ABC_transporter-like_ATP-bd"/>
</dbReference>
<dbReference type="InterPro" id="IPR003593">
    <property type="entry name" value="AAA+_ATPase"/>
</dbReference>
<comment type="similarity">
    <text evidence="2">Belongs to the ABC transporter superfamily. ABCA family.</text>
</comment>
<feature type="region of interest" description="Disordered" evidence="10">
    <location>
        <begin position="109"/>
        <end position="134"/>
    </location>
</feature>
<dbReference type="GO" id="GO:0005319">
    <property type="term" value="F:lipid transporter activity"/>
    <property type="evidence" value="ECO:0007669"/>
    <property type="project" value="TreeGrafter"/>
</dbReference>
<feature type="transmembrane region" description="Helical" evidence="11">
    <location>
        <begin position="440"/>
        <end position="467"/>
    </location>
</feature>
<feature type="region of interest" description="Disordered" evidence="10">
    <location>
        <begin position="66"/>
        <end position="90"/>
    </location>
</feature>
<evidence type="ECO:0000256" key="8">
    <source>
        <dbReference type="ARBA" id="ARBA00022989"/>
    </source>
</evidence>
<feature type="transmembrane region" description="Helical" evidence="11">
    <location>
        <begin position="1081"/>
        <end position="1100"/>
    </location>
</feature>